<organism evidence="6 7">
    <name type="scientific">Geosmithia morbida</name>
    <dbReference type="NCBI Taxonomy" id="1094350"/>
    <lineage>
        <taxon>Eukaryota</taxon>
        <taxon>Fungi</taxon>
        <taxon>Dikarya</taxon>
        <taxon>Ascomycota</taxon>
        <taxon>Pezizomycotina</taxon>
        <taxon>Sordariomycetes</taxon>
        <taxon>Hypocreomycetidae</taxon>
        <taxon>Hypocreales</taxon>
        <taxon>Bionectriaceae</taxon>
        <taxon>Geosmithia</taxon>
    </lineage>
</organism>
<feature type="compositionally biased region" description="Acidic residues" evidence="4">
    <location>
        <begin position="158"/>
        <end position="167"/>
    </location>
</feature>
<feature type="domain" description="Anaphylatoxin-like" evidence="5">
    <location>
        <begin position="83"/>
        <end position="116"/>
    </location>
</feature>
<proteinExistence type="predicted"/>
<keyword evidence="7" id="KW-1185">Reference proteome</keyword>
<dbReference type="GO" id="GO:0005576">
    <property type="term" value="C:extracellular region"/>
    <property type="evidence" value="ECO:0007669"/>
    <property type="project" value="UniProtKB-SubCell"/>
</dbReference>
<comment type="subcellular location">
    <subcellularLocation>
        <location evidence="1">Secreted</location>
    </subcellularLocation>
</comment>
<evidence type="ECO:0000313" key="6">
    <source>
        <dbReference type="EMBL" id="KAF4120982.1"/>
    </source>
</evidence>
<keyword evidence="3" id="KW-1015">Disulfide bond</keyword>
<name>A0A9P4YSF2_9HYPO</name>
<accession>A0A9P4YSF2</accession>
<feature type="region of interest" description="Disordered" evidence="4">
    <location>
        <begin position="138"/>
        <end position="170"/>
    </location>
</feature>
<dbReference type="Proteomes" id="UP000749293">
    <property type="component" value="Unassembled WGS sequence"/>
</dbReference>
<dbReference type="RefSeq" id="XP_035319634.1">
    <property type="nucleotide sequence ID" value="XM_035464448.1"/>
</dbReference>
<evidence type="ECO:0000256" key="4">
    <source>
        <dbReference type="SAM" id="MobiDB-lite"/>
    </source>
</evidence>
<evidence type="ECO:0000259" key="5">
    <source>
        <dbReference type="PROSITE" id="PS01177"/>
    </source>
</evidence>
<dbReference type="GeneID" id="55968698"/>
<evidence type="ECO:0000256" key="1">
    <source>
        <dbReference type="ARBA" id="ARBA00004613"/>
    </source>
</evidence>
<dbReference type="InterPro" id="IPR000020">
    <property type="entry name" value="Anaphylatoxin/fibulin"/>
</dbReference>
<evidence type="ECO:0000313" key="7">
    <source>
        <dbReference type="Proteomes" id="UP000749293"/>
    </source>
</evidence>
<reference evidence="6" key="1">
    <citation type="submission" date="2020-03" db="EMBL/GenBank/DDBJ databases">
        <title>Site-based positive gene gene selection in Geosmithia morbida across the United States reveals a broad range of putative effectors and factors for local host and environmental adapation.</title>
        <authorList>
            <person name="Onufrak A."/>
            <person name="Murdoch R.W."/>
            <person name="Gazis R."/>
            <person name="Huff M."/>
            <person name="Staton M."/>
            <person name="Klingeman W."/>
            <person name="Hadziabdic D."/>
        </authorList>
    </citation>
    <scope>NUCLEOTIDE SEQUENCE</scope>
    <source>
        <strain evidence="6">1262</strain>
    </source>
</reference>
<evidence type="ECO:0000256" key="3">
    <source>
        <dbReference type="ARBA" id="ARBA00023157"/>
    </source>
</evidence>
<dbReference type="PROSITE" id="PS01177">
    <property type="entry name" value="ANAPHYLATOXIN_1"/>
    <property type="match status" value="1"/>
</dbReference>
<dbReference type="EMBL" id="JAANYQ010000014">
    <property type="protein sequence ID" value="KAF4120982.1"/>
    <property type="molecule type" value="Genomic_DNA"/>
</dbReference>
<gene>
    <name evidence="6" type="ORF">GMORB2_2468</name>
</gene>
<sequence>MPTSLTPSSGAHTLTAQRHSYKKATISSLPLSLKALSKRDTCGGLSDYSACDVDWCIPEDATCCNFLDGSYCDSGNYCVDGGCCENGKTCTGVANSCDVDAQECGGACIPKDAVCCNKGTLYCDAGQTCDGVFCRSRSDDDEDDDDDIGKSNSKNSSDTDDDDDDDNAAGRFAAPTLMAGLIAAIPIIL</sequence>
<protein>
    <recommendedName>
        <fullName evidence="5">Anaphylatoxin-like domain-containing protein</fullName>
    </recommendedName>
</protein>
<dbReference type="AlphaFoldDB" id="A0A9P4YSF2"/>
<comment type="caution">
    <text evidence="6">The sequence shown here is derived from an EMBL/GenBank/DDBJ whole genome shotgun (WGS) entry which is preliminary data.</text>
</comment>
<keyword evidence="2" id="KW-0964">Secreted</keyword>
<evidence type="ECO:0000256" key="2">
    <source>
        <dbReference type="ARBA" id="ARBA00022525"/>
    </source>
</evidence>
<dbReference type="OrthoDB" id="5152093at2759"/>